<evidence type="ECO:0000313" key="1">
    <source>
        <dbReference type="EMBL" id="MBB5710651.1"/>
    </source>
</evidence>
<gene>
    <name evidence="1" type="ORF">FHT02_001882</name>
</gene>
<dbReference type="RefSeq" id="WP_184086736.1">
    <property type="nucleotide sequence ID" value="NZ_JACIJF010000004.1"/>
</dbReference>
<proteinExistence type="predicted"/>
<dbReference type="Proteomes" id="UP000527143">
    <property type="component" value="Unassembled WGS sequence"/>
</dbReference>
<reference evidence="1 2" key="1">
    <citation type="submission" date="2020-08" db="EMBL/GenBank/DDBJ databases">
        <title>Genomic Encyclopedia of Type Strains, Phase IV (KMG-IV): sequencing the most valuable type-strain genomes for metagenomic binning, comparative biology and taxonomic classification.</title>
        <authorList>
            <person name="Goeker M."/>
        </authorList>
    </citation>
    <scope>NUCLEOTIDE SEQUENCE [LARGE SCALE GENOMIC DNA]</scope>
    <source>
        <strain evidence="1 2">DSM 26736</strain>
    </source>
</reference>
<accession>A0A840YQ06</accession>
<protein>
    <submittedName>
        <fullName evidence="1">Uncharacterized protein</fullName>
    </submittedName>
</protein>
<organism evidence="1 2">
    <name type="scientific">Sphingomonas xinjiangensis</name>
    <dbReference type="NCBI Taxonomy" id="643568"/>
    <lineage>
        <taxon>Bacteria</taxon>
        <taxon>Pseudomonadati</taxon>
        <taxon>Pseudomonadota</taxon>
        <taxon>Alphaproteobacteria</taxon>
        <taxon>Sphingomonadales</taxon>
        <taxon>Sphingomonadaceae</taxon>
        <taxon>Sphingomonas</taxon>
    </lineage>
</organism>
<comment type="caution">
    <text evidence="1">The sequence shown here is derived from an EMBL/GenBank/DDBJ whole genome shotgun (WGS) entry which is preliminary data.</text>
</comment>
<dbReference type="EMBL" id="JACIJF010000004">
    <property type="protein sequence ID" value="MBB5710651.1"/>
    <property type="molecule type" value="Genomic_DNA"/>
</dbReference>
<dbReference type="AlphaFoldDB" id="A0A840YQ06"/>
<evidence type="ECO:0000313" key="2">
    <source>
        <dbReference type="Proteomes" id="UP000527143"/>
    </source>
</evidence>
<sequence length="191" mass="19807">MAMNRFKGVGWFLCGVVVAPACYLVNSHGAAELAKLNATKAAIVAAQKDIRQLETEFNTRANLAQLERWNGEVLALAAPDAQQFLSGEVALANLDQMPGGAEVQTAALIVPTGVASAPAVATPLPAQSQPAQAAPNVAAPAKAVAQAGEDLNKLMKKADRRAVAMTEAGVLSASTLDDLAKLAKREKLALR</sequence>
<name>A0A840YQ06_9SPHN</name>
<keyword evidence="2" id="KW-1185">Reference proteome</keyword>